<dbReference type="NCBIfam" id="NF006719">
    <property type="entry name" value="PRK09257.1"/>
    <property type="match status" value="1"/>
</dbReference>
<comment type="subunit">
    <text evidence="3">Homodimer.</text>
</comment>
<comment type="cofactor">
    <cofactor evidence="1 7">
        <name>pyridoxal 5'-phosphate</name>
        <dbReference type="ChEBI" id="CHEBI:597326"/>
    </cofactor>
</comment>
<evidence type="ECO:0000256" key="3">
    <source>
        <dbReference type="ARBA" id="ARBA00011738"/>
    </source>
</evidence>
<dbReference type="InterPro" id="IPR000796">
    <property type="entry name" value="Asp_trans"/>
</dbReference>
<dbReference type="SUPFAM" id="SSF53383">
    <property type="entry name" value="PLP-dependent transferases"/>
    <property type="match status" value="1"/>
</dbReference>
<dbReference type="Gene3D" id="3.40.640.10">
    <property type="entry name" value="Type I PLP-dependent aspartate aminotransferase-like (Major domain)"/>
    <property type="match status" value="1"/>
</dbReference>
<evidence type="ECO:0000256" key="1">
    <source>
        <dbReference type="ARBA" id="ARBA00001933"/>
    </source>
</evidence>
<gene>
    <name evidence="9" type="ORF">ACFQ00_15610</name>
</gene>
<evidence type="ECO:0000256" key="6">
    <source>
        <dbReference type="ARBA" id="ARBA00022898"/>
    </source>
</evidence>
<dbReference type="Proteomes" id="UP001597124">
    <property type="component" value="Unassembled WGS sequence"/>
</dbReference>
<evidence type="ECO:0000259" key="8">
    <source>
        <dbReference type="Pfam" id="PF00155"/>
    </source>
</evidence>
<evidence type="ECO:0000256" key="5">
    <source>
        <dbReference type="ARBA" id="ARBA00022679"/>
    </source>
</evidence>
<dbReference type="InterPro" id="IPR015421">
    <property type="entry name" value="PyrdxlP-dep_Trfase_major"/>
</dbReference>
<evidence type="ECO:0000256" key="7">
    <source>
        <dbReference type="RuleBase" id="RU000481"/>
    </source>
</evidence>
<evidence type="ECO:0000313" key="9">
    <source>
        <dbReference type="EMBL" id="MFD0849761.1"/>
    </source>
</evidence>
<reference evidence="10" key="1">
    <citation type="journal article" date="2019" name="Int. J. Syst. Evol. Microbiol.">
        <title>The Global Catalogue of Microorganisms (GCM) 10K type strain sequencing project: providing services to taxonomists for standard genome sequencing and annotation.</title>
        <authorList>
            <consortium name="The Broad Institute Genomics Platform"/>
            <consortium name="The Broad Institute Genome Sequencing Center for Infectious Disease"/>
            <person name="Wu L."/>
            <person name="Ma J."/>
        </authorList>
    </citation>
    <scope>NUCLEOTIDE SEQUENCE [LARGE SCALE GENOMIC DNA]</scope>
    <source>
        <strain evidence="10">CCUG 52537</strain>
    </source>
</reference>
<comment type="caution">
    <text evidence="9">The sequence shown here is derived from an EMBL/GenBank/DDBJ whole genome shotgun (WGS) entry which is preliminary data.</text>
</comment>
<dbReference type="PANTHER" id="PTHR11879:SF22">
    <property type="entry name" value="ASPARTATE AMINOTRANSFERASE, MITOCHONDRIAL"/>
    <property type="match status" value="1"/>
</dbReference>
<protein>
    <recommendedName>
        <fullName evidence="7">Aminotransferase</fullName>
        <ecNumber evidence="7">2.6.1.-</ecNumber>
    </recommendedName>
</protein>
<keyword evidence="10" id="KW-1185">Reference proteome</keyword>
<comment type="similarity">
    <text evidence="2 7">Belongs to the class-I pyridoxal-phosphate-dependent aminotransferase family.</text>
</comment>
<dbReference type="RefSeq" id="WP_381492825.1">
    <property type="nucleotide sequence ID" value="NZ_JBHTIK010000012.1"/>
</dbReference>
<dbReference type="CDD" id="cd00609">
    <property type="entry name" value="AAT_like"/>
    <property type="match status" value="1"/>
</dbReference>
<dbReference type="InterPro" id="IPR015422">
    <property type="entry name" value="PyrdxlP-dep_Trfase_small"/>
</dbReference>
<evidence type="ECO:0000313" key="10">
    <source>
        <dbReference type="Proteomes" id="UP001597124"/>
    </source>
</evidence>
<dbReference type="InterPro" id="IPR004839">
    <property type="entry name" value="Aminotransferase_I/II_large"/>
</dbReference>
<keyword evidence="6" id="KW-0663">Pyridoxal phosphate</keyword>
<evidence type="ECO:0000256" key="2">
    <source>
        <dbReference type="ARBA" id="ARBA00007441"/>
    </source>
</evidence>
<dbReference type="EMBL" id="JBHTIK010000012">
    <property type="protein sequence ID" value="MFD0849761.1"/>
    <property type="molecule type" value="Genomic_DNA"/>
</dbReference>
<dbReference type="Gene3D" id="3.90.1150.10">
    <property type="entry name" value="Aspartate Aminotransferase, domain 1"/>
    <property type="match status" value="1"/>
</dbReference>
<sequence length="394" mass="42395">MFSDLAAPKADPILGLTKLFADDTSPDKVDLGIGVYKDEAGEVPVLATVKAAERWLAETQTSKRYLSSAGNDAFNSATRALLFGAGTDAFTRSRTVQAPGGTGALRLGMDFLRVARPGGRVFVPTPTWTNHGHLLAAAGCEIVHYPYYDVATGNLRFDEMMEALRGLTEKDVLLLHGCCHNPSGADPDAEGWKAIAETLERSGALPFVDLAYLGFAEGLEEDAHSVRLLAQRLPEVVIASSYSKNFALYRDRVGALTIVGTNAADSDRAHAHLMPLARALWSMPPDHGAAVVAHVLQDKALAADWRRELAEMRTRINTVRAALVKHLAGAPRDYAFLGHQRGMFALLGLSPDAVRTLREEHHVHMTGTSRANVAGLNMANVERVATAIASVSDL</sequence>
<feature type="domain" description="Aminotransferase class I/classII large" evidence="8">
    <location>
        <begin position="27"/>
        <end position="388"/>
    </location>
</feature>
<dbReference type="InterPro" id="IPR004838">
    <property type="entry name" value="NHTrfase_class1_PyrdxlP-BS"/>
</dbReference>
<evidence type="ECO:0000256" key="4">
    <source>
        <dbReference type="ARBA" id="ARBA00022576"/>
    </source>
</evidence>
<dbReference type="Pfam" id="PF00155">
    <property type="entry name" value="Aminotran_1_2"/>
    <property type="match status" value="1"/>
</dbReference>
<accession>A0ABW3C5N2</accession>
<proteinExistence type="inferred from homology"/>
<dbReference type="PROSITE" id="PS00105">
    <property type="entry name" value="AA_TRANSFER_CLASS_1"/>
    <property type="match status" value="1"/>
</dbReference>
<keyword evidence="4 7" id="KW-0032">Aminotransferase</keyword>
<name>A0ABW3C5N2_SPHXN</name>
<dbReference type="InterPro" id="IPR015424">
    <property type="entry name" value="PyrdxlP-dep_Trfase"/>
</dbReference>
<dbReference type="PRINTS" id="PR00799">
    <property type="entry name" value="TRANSAMINASE"/>
</dbReference>
<organism evidence="9 10">
    <name type="scientific">Sphingosinicella xenopeptidilytica</name>
    <dbReference type="NCBI Taxonomy" id="364098"/>
    <lineage>
        <taxon>Bacteria</taxon>
        <taxon>Pseudomonadati</taxon>
        <taxon>Pseudomonadota</taxon>
        <taxon>Alphaproteobacteria</taxon>
        <taxon>Sphingomonadales</taxon>
        <taxon>Sphingosinicellaceae</taxon>
        <taxon>Sphingosinicella</taxon>
    </lineage>
</organism>
<dbReference type="PANTHER" id="PTHR11879">
    <property type="entry name" value="ASPARTATE AMINOTRANSFERASE"/>
    <property type="match status" value="1"/>
</dbReference>
<keyword evidence="5 7" id="KW-0808">Transferase</keyword>
<dbReference type="EC" id="2.6.1.-" evidence="7"/>